<protein>
    <submittedName>
        <fullName evidence="15">Uncharacterized protein</fullName>
    </submittedName>
</protein>
<dbReference type="InterPro" id="IPR013087">
    <property type="entry name" value="Znf_C2H2_type"/>
</dbReference>
<dbReference type="GO" id="GO:0006325">
    <property type="term" value="P:chromatin organization"/>
    <property type="evidence" value="ECO:0007669"/>
    <property type="project" value="UniProtKB-KW"/>
</dbReference>
<dbReference type="GO" id="GO:0005634">
    <property type="term" value="C:nucleus"/>
    <property type="evidence" value="ECO:0007669"/>
    <property type="project" value="UniProtKB-SubCell"/>
</dbReference>
<feature type="region of interest" description="Disordered" evidence="12">
    <location>
        <begin position="1370"/>
        <end position="1506"/>
    </location>
</feature>
<evidence type="ECO:0000313" key="15">
    <source>
        <dbReference type="EMBL" id="CAH1110942.1"/>
    </source>
</evidence>
<keyword evidence="3 9" id="KW-0479">Metal-binding</keyword>
<dbReference type="Proteomes" id="UP001153636">
    <property type="component" value="Chromosome 5"/>
</dbReference>
<feature type="compositionally biased region" description="Low complexity" evidence="12">
    <location>
        <begin position="1477"/>
        <end position="1503"/>
    </location>
</feature>
<evidence type="ECO:0000259" key="14">
    <source>
        <dbReference type="PROSITE" id="PS50157"/>
    </source>
</evidence>
<feature type="compositionally biased region" description="Basic and acidic residues" evidence="12">
    <location>
        <begin position="1090"/>
        <end position="1101"/>
    </location>
</feature>
<evidence type="ECO:0000256" key="10">
    <source>
        <dbReference type="PROSITE-ProRule" id="PRU00042"/>
    </source>
</evidence>
<feature type="site" description="Histone H3K4me3 binding" evidence="8">
    <location>
        <position position="1539"/>
    </location>
</feature>
<sequence>MENGPNGPLADEQVPEHTNNGVVDPIMAKLPEGNIIINQQDKINSTEIAKVNGDSITDINNEENSFSSESDALVIDESITRKKKLERKKNNPKLKVNSEEGIENISGTVTHSNPYFNESLFELSQLHQNNQETTVLNENLENTLDKVTKKLKKKGKPKQKIREYAQYLGLQPSVQFKCPKCNRSGFESLSSLQDHVIQCNEQNVEIISKGNSYSGFKLTRKVFLCSACGTYYENWNLYIHMLEFHKRFICLYCLGMFSILEDLCQHIQSKHNLEPGYKNTLDEFFNVYNEPCYIACCECNKLFSEQDNFFYHHCINKNKCKKNTKQQITPENHVTGESEPLVESNTNIEEPINQNTMEISDNILENAPSLLVNENQDTAVMETNMNEVNCQDTKTIIENNTVYDSVKDSKEDLTENYEIVRNNDDSSNHSDSVMPVNELVINEADSENITSTQGKMNEDETRDGRFFPTLEETIEKQFSDEFQDTRKVPKLSLKLPKLESYDDADAEAEDSDDSDKLTMEIDQIESEYENDNEIDTSAINPDQEPEIIKQEEELEEPPKKEAQFQIAGTDISIIELQLEQPLDKFDPQSLLQKCLKMTIPTCIYCNHARKIAVNGRQLGLHCIAEHRFSAVVNSITAEELIPENFVNRINESLNELSSVFFNLDSSVSNEAVTFSHQFECFQCHFSTTVHKELYLHNRKYHSKNLLLCIMCKSNFYSYSELICHLCPGVYVLDYELQFRCCMCVHDDLPSSFRLMVHLRKKHNVCDVCLETCDTQHRLSNHVWKHKLHHFCYRCGIAYRNKPDITRHLFWKHGTESVLCKKCLQKKWPHVYHFCVPPISFVCDECSLMFTRAVSLKVHKRLHSDEKKHACTFEECEEKFISKKLLEKHYKRHLEPVEEPTIEEPETKFEEVKKEREENDPEPVKQEEKVEEKPKQKIDVLEDLPALNLSESDSSSESETEETKKLKDGSEKSKDSCLNPETELERPGDLPPMDILQELKSAGEVPGEDGTNAVMQNIWDNFKTYQEQQQKLDNMFVDQDRPDGSNMQVPQVEEEPNVNVILQDHDYCVNPEQKAIDTTLVEVKPALQESVDHDYCFSKPKDEEEEKPSTELPADIVKNNKKEEKKVRTSSSSSSDSNSSSCSCGSNCSCSSSSGSSSSSSSSSSDSSSEEGKKRQLAKKQKRKERAKKIKEAQEKKNKVDVVTTADPVVIETPIRESDLETTESETDEEFYDEAPQKLAKKILEEKRQQLLELMGPNSIPNGTFIESTSRPPTPPVEVEQPEERKKKKSKSKKKKKKKSERKTLDVREPEVNNIITPDIPIPPYYQQFHQQQQIQPQSVAPITLTISRNSPISSPASISAPLVTSAYHKVQTEPTFSRQDSIESNLRASKRRRVPNKFYGYSSDEDQDRPGPKWKKTEAPQPPRSPQVVPPITIKTQPPPTPPPPVQPPIEPISIRTGTHLSDFRVARRRPKPSIPPIRLLSRGPGDGDSASDSNDSSSEEPSITPKHAQPQLYCYCQCPYDEVSEMIGCDASDCAIEWFHFECVGIMVPPKGQWFCPDCRKKKARREIIQSMKSQSLNG</sequence>
<keyword evidence="11" id="KW-0175">Coiled coil</keyword>
<keyword evidence="7" id="KW-0539">Nucleus</keyword>
<dbReference type="SMART" id="SM00355">
    <property type="entry name" value="ZnF_C2H2"/>
    <property type="match status" value="10"/>
</dbReference>
<feature type="binding site" evidence="9">
    <location>
        <position position="1544"/>
    </location>
    <ligand>
        <name>Zn(2+)</name>
        <dbReference type="ChEBI" id="CHEBI:29105"/>
        <label>1</label>
    </ligand>
</feature>
<dbReference type="InterPro" id="IPR001965">
    <property type="entry name" value="Znf_PHD"/>
</dbReference>
<feature type="domain" description="C2H2-type" evidence="14">
    <location>
        <begin position="868"/>
        <end position="897"/>
    </location>
</feature>
<feature type="binding site" evidence="9">
    <location>
        <position position="1517"/>
    </location>
    <ligand>
        <name>Zn(2+)</name>
        <dbReference type="ChEBI" id="CHEBI:29105"/>
        <label>1</label>
    </ligand>
</feature>
<evidence type="ECO:0000256" key="1">
    <source>
        <dbReference type="ARBA" id="ARBA00004123"/>
    </source>
</evidence>
<dbReference type="PANTHER" id="PTHR10333:SF42">
    <property type="entry name" value="INHIBITOR OF GROWTH PROTEIN 5"/>
    <property type="match status" value="1"/>
</dbReference>
<dbReference type="InterPro" id="IPR036236">
    <property type="entry name" value="Znf_C2H2_sf"/>
</dbReference>
<dbReference type="InterPro" id="IPR019787">
    <property type="entry name" value="Znf_PHD-finger"/>
</dbReference>
<feature type="binding site" evidence="9">
    <location>
        <position position="1560"/>
    </location>
    <ligand>
        <name>Zn(2+)</name>
        <dbReference type="ChEBI" id="CHEBI:29105"/>
        <label>2</label>
    </ligand>
</feature>
<feature type="binding site" evidence="9">
    <location>
        <position position="1541"/>
    </location>
    <ligand>
        <name>Zn(2+)</name>
        <dbReference type="ChEBI" id="CHEBI:29105"/>
        <label>1</label>
    </ligand>
</feature>
<evidence type="ECO:0000256" key="6">
    <source>
        <dbReference type="ARBA" id="ARBA00022853"/>
    </source>
</evidence>
<feature type="compositionally biased region" description="Basic and acidic residues" evidence="12">
    <location>
        <begin position="904"/>
        <end position="939"/>
    </location>
</feature>
<feature type="domain" description="PHD-type" evidence="13">
    <location>
        <begin position="1512"/>
        <end position="1563"/>
    </location>
</feature>
<feature type="compositionally biased region" description="Polar residues" evidence="12">
    <location>
        <begin position="1372"/>
        <end position="1387"/>
    </location>
</feature>
<keyword evidence="6" id="KW-0156">Chromatin regulator</keyword>
<dbReference type="InterPro" id="IPR028651">
    <property type="entry name" value="ING_fam"/>
</dbReference>
<feature type="compositionally biased region" description="Basic residues" evidence="12">
    <location>
        <begin position="1285"/>
        <end position="1300"/>
    </location>
</feature>
<reference evidence="15" key="1">
    <citation type="submission" date="2022-01" db="EMBL/GenBank/DDBJ databases">
        <authorList>
            <person name="King R."/>
        </authorList>
    </citation>
    <scope>NUCLEOTIDE SEQUENCE</scope>
</reference>
<feature type="binding site" evidence="9">
    <location>
        <position position="1530"/>
    </location>
    <ligand>
        <name>Zn(2+)</name>
        <dbReference type="ChEBI" id="CHEBI:29105"/>
        <label>2</label>
    </ligand>
</feature>
<keyword evidence="5 9" id="KW-0862">Zinc</keyword>
<evidence type="ECO:0000256" key="8">
    <source>
        <dbReference type="PIRSR" id="PIRSR628651-50"/>
    </source>
</evidence>
<dbReference type="OrthoDB" id="5411773at2759"/>
<feature type="site" description="Histone H3K4me3 binding" evidence="8">
    <location>
        <position position="1531"/>
    </location>
</feature>
<feature type="compositionally biased region" description="Acidic residues" evidence="12">
    <location>
        <begin position="1219"/>
        <end position="1232"/>
    </location>
</feature>
<dbReference type="PROSITE" id="PS50157">
    <property type="entry name" value="ZINC_FINGER_C2H2_2"/>
    <property type="match status" value="2"/>
</dbReference>
<feature type="region of interest" description="Disordered" evidence="12">
    <location>
        <begin position="1"/>
        <end position="24"/>
    </location>
</feature>
<dbReference type="GO" id="GO:0008270">
    <property type="term" value="F:zinc ion binding"/>
    <property type="evidence" value="ECO:0007669"/>
    <property type="project" value="UniProtKB-KW"/>
</dbReference>
<dbReference type="InterPro" id="IPR013083">
    <property type="entry name" value="Znf_RING/FYVE/PHD"/>
</dbReference>
<dbReference type="Gene3D" id="3.30.40.10">
    <property type="entry name" value="Zinc/RING finger domain, C3HC4 (zinc finger)"/>
    <property type="match status" value="1"/>
</dbReference>
<evidence type="ECO:0000256" key="3">
    <source>
        <dbReference type="ARBA" id="ARBA00022723"/>
    </source>
</evidence>
<feature type="binding site" evidence="9">
    <location>
        <position position="1535"/>
    </location>
    <ligand>
        <name>Zn(2+)</name>
        <dbReference type="ChEBI" id="CHEBI:29105"/>
        <label>2</label>
    </ligand>
</feature>
<evidence type="ECO:0000256" key="5">
    <source>
        <dbReference type="ARBA" id="ARBA00022833"/>
    </source>
</evidence>
<dbReference type="SMART" id="SM00249">
    <property type="entry name" value="PHD"/>
    <property type="match status" value="1"/>
</dbReference>
<feature type="compositionally biased region" description="Basic and acidic residues" evidence="12">
    <location>
        <begin position="1117"/>
        <end position="1126"/>
    </location>
</feature>
<dbReference type="Gene3D" id="3.30.160.60">
    <property type="entry name" value="Classic Zinc Finger"/>
    <property type="match status" value="1"/>
</dbReference>
<dbReference type="SUPFAM" id="SSF57667">
    <property type="entry name" value="beta-beta-alpha zinc fingers"/>
    <property type="match status" value="1"/>
</dbReference>
<evidence type="ECO:0000256" key="2">
    <source>
        <dbReference type="ARBA" id="ARBA00010210"/>
    </source>
</evidence>
<feature type="compositionally biased region" description="Pro residues" evidence="12">
    <location>
        <begin position="1420"/>
        <end position="1429"/>
    </location>
</feature>
<evidence type="ECO:0000256" key="11">
    <source>
        <dbReference type="SAM" id="Coils"/>
    </source>
</evidence>
<comment type="subcellular location">
    <subcellularLocation>
        <location evidence="1">Nucleus</location>
    </subcellularLocation>
</comment>
<dbReference type="CDD" id="cd15505">
    <property type="entry name" value="PHD_ING"/>
    <property type="match status" value="1"/>
</dbReference>
<evidence type="ECO:0000259" key="13">
    <source>
        <dbReference type="PROSITE" id="PS50016"/>
    </source>
</evidence>
<feature type="region of interest" description="Disordered" evidence="12">
    <location>
        <begin position="1090"/>
        <end position="1233"/>
    </location>
</feature>
<evidence type="ECO:0000256" key="12">
    <source>
        <dbReference type="SAM" id="MobiDB-lite"/>
    </source>
</evidence>
<keyword evidence="16" id="KW-1185">Reference proteome</keyword>
<feature type="compositionally biased region" description="Low complexity" evidence="12">
    <location>
        <begin position="1129"/>
        <end position="1166"/>
    </location>
</feature>
<dbReference type="PANTHER" id="PTHR10333">
    <property type="entry name" value="INHIBITOR OF GROWTH PROTEIN"/>
    <property type="match status" value="1"/>
</dbReference>
<feature type="compositionally biased region" description="Basic and acidic residues" evidence="12">
    <location>
        <begin position="1189"/>
        <end position="1199"/>
    </location>
</feature>
<comment type="similarity">
    <text evidence="2">Belongs to the ING family.</text>
</comment>
<feature type="region of interest" description="Disordered" evidence="12">
    <location>
        <begin position="895"/>
        <end position="993"/>
    </location>
</feature>
<feature type="binding site" evidence="9">
    <location>
        <position position="1515"/>
    </location>
    <ligand>
        <name>Zn(2+)</name>
        <dbReference type="ChEBI" id="CHEBI:29105"/>
        <label>1</label>
    </ligand>
</feature>
<accession>A0A9P0D658</accession>
<feature type="domain" description="C2H2-type" evidence="14">
    <location>
        <begin position="840"/>
        <end position="867"/>
    </location>
</feature>
<feature type="region of interest" description="Disordered" evidence="12">
    <location>
        <begin position="1254"/>
        <end position="1318"/>
    </location>
</feature>
<evidence type="ECO:0000256" key="7">
    <source>
        <dbReference type="ARBA" id="ARBA00023242"/>
    </source>
</evidence>
<name>A0A9P0D658_9CUCU</name>
<feature type="site" description="Histone H3K4me3 binding" evidence="8">
    <location>
        <position position="1514"/>
    </location>
</feature>
<dbReference type="PROSITE" id="PS01359">
    <property type="entry name" value="ZF_PHD_1"/>
    <property type="match status" value="1"/>
</dbReference>
<dbReference type="PROSITE" id="PS00028">
    <property type="entry name" value="ZINC_FINGER_C2H2_1"/>
    <property type="match status" value="4"/>
</dbReference>
<feature type="coiled-coil region" evidence="11">
    <location>
        <begin position="123"/>
        <end position="150"/>
    </location>
</feature>
<feature type="compositionally biased region" description="Basic residues" evidence="12">
    <location>
        <begin position="1174"/>
        <end position="1188"/>
    </location>
</feature>
<evidence type="ECO:0000256" key="4">
    <source>
        <dbReference type="ARBA" id="ARBA00022771"/>
    </source>
</evidence>
<evidence type="ECO:0000256" key="9">
    <source>
        <dbReference type="PIRSR" id="PIRSR628651-51"/>
    </source>
</evidence>
<dbReference type="PROSITE" id="PS50016">
    <property type="entry name" value="ZF_PHD_2"/>
    <property type="match status" value="1"/>
</dbReference>
<gene>
    <name evidence="15" type="ORF">PSYICH_LOCUS11225</name>
</gene>
<feature type="compositionally biased region" description="Basic and acidic residues" evidence="12">
    <location>
        <begin position="960"/>
        <end position="974"/>
    </location>
</feature>
<feature type="compositionally biased region" description="Basic and acidic residues" evidence="12">
    <location>
        <begin position="1408"/>
        <end position="1418"/>
    </location>
</feature>
<keyword evidence="4 10" id="KW-0863">Zinc-finger</keyword>
<feature type="site" description="Histone H3K4me3 binding" evidence="8">
    <location>
        <position position="1527"/>
    </location>
</feature>
<feature type="binding site" evidence="9">
    <location>
        <position position="1557"/>
    </location>
    <ligand>
        <name>Zn(2+)</name>
        <dbReference type="ChEBI" id="CHEBI:29105"/>
        <label>2</label>
    </ligand>
</feature>
<dbReference type="SUPFAM" id="SSF57903">
    <property type="entry name" value="FYVE/PHD zinc finger"/>
    <property type="match status" value="1"/>
</dbReference>
<feature type="compositionally biased region" description="Polar residues" evidence="12">
    <location>
        <begin position="1258"/>
        <end position="1269"/>
    </location>
</feature>
<feature type="compositionally biased region" description="Basic and acidic residues" evidence="12">
    <location>
        <begin position="1301"/>
        <end position="1310"/>
    </location>
</feature>
<dbReference type="InterPro" id="IPR019786">
    <property type="entry name" value="Zinc_finger_PHD-type_CS"/>
</dbReference>
<dbReference type="InterPro" id="IPR011011">
    <property type="entry name" value="Znf_FYVE_PHD"/>
</dbReference>
<organism evidence="15 16">
    <name type="scientific">Psylliodes chrysocephalus</name>
    <dbReference type="NCBI Taxonomy" id="3402493"/>
    <lineage>
        <taxon>Eukaryota</taxon>
        <taxon>Metazoa</taxon>
        <taxon>Ecdysozoa</taxon>
        <taxon>Arthropoda</taxon>
        <taxon>Hexapoda</taxon>
        <taxon>Insecta</taxon>
        <taxon>Pterygota</taxon>
        <taxon>Neoptera</taxon>
        <taxon>Endopterygota</taxon>
        <taxon>Coleoptera</taxon>
        <taxon>Polyphaga</taxon>
        <taxon>Cucujiformia</taxon>
        <taxon>Chrysomeloidea</taxon>
        <taxon>Chrysomelidae</taxon>
        <taxon>Galerucinae</taxon>
        <taxon>Alticini</taxon>
        <taxon>Psylliodes</taxon>
    </lineage>
</organism>
<feature type="compositionally biased region" description="Pro residues" evidence="12">
    <location>
        <begin position="1437"/>
        <end position="1451"/>
    </location>
</feature>
<evidence type="ECO:0000313" key="16">
    <source>
        <dbReference type="Proteomes" id="UP001153636"/>
    </source>
</evidence>
<proteinExistence type="inferred from homology"/>
<dbReference type="EMBL" id="OV651817">
    <property type="protein sequence ID" value="CAH1110942.1"/>
    <property type="molecule type" value="Genomic_DNA"/>
</dbReference>